<evidence type="ECO:0000313" key="1">
    <source>
        <dbReference type="EMBL" id="SMF97690.1"/>
    </source>
</evidence>
<reference evidence="1 2" key="1">
    <citation type="submission" date="2016-12" db="EMBL/GenBank/DDBJ databases">
        <authorList>
            <person name="Song W.-J."/>
            <person name="Kurnit D.M."/>
        </authorList>
    </citation>
    <scope>NUCLEOTIDE SEQUENCE [LARGE SCALE GENOMIC DNA]</scope>
    <source>
        <strain evidence="1 2">175</strain>
    </source>
</reference>
<evidence type="ECO:0000313" key="2">
    <source>
        <dbReference type="Proteomes" id="UP000192923"/>
    </source>
</evidence>
<name>A0A1Y6D5H8_9GAMM</name>
<gene>
    <name evidence="1" type="ORF">SAMN02949497_0260</name>
</gene>
<organism evidence="1 2">
    <name type="scientific">Methylomagnum ishizawai</name>
    <dbReference type="NCBI Taxonomy" id="1760988"/>
    <lineage>
        <taxon>Bacteria</taxon>
        <taxon>Pseudomonadati</taxon>
        <taxon>Pseudomonadota</taxon>
        <taxon>Gammaproteobacteria</taxon>
        <taxon>Methylococcales</taxon>
        <taxon>Methylococcaceae</taxon>
        <taxon>Methylomagnum</taxon>
    </lineage>
</organism>
<protein>
    <recommendedName>
        <fullName evidence="3">Chaperone of endosialidase</fullName>
    </recommendedName>
</protein>
<dbReference type="AlphaFoldDB" id="A0A1Y6D5H8"/>
<dbReference type="OrthoDB" id="9793307at2"/>
<accession>A0A1Y6D5H8</accession>
<keyword evidence="2" id="KW-1185">Reference proteome</keyword>
<evidence type="ECO:0008006" key="3">
    <source>
        <dbReference type="Google" id="ProtNLM"/>
    </source>
</evidence>
<dbReference type="STRING" id="1760988.SAMN02949497_0260"/>
<sequence>MPVDIKTKDRLALKAFFRKNQIPTEGNFADLLDAMLNQKDDGIAKPAGDPLSIAAAGDANTPQRLINFYGGFSDPGPAWTLQMNPFADSNLPASARAGFSISDGQGRSRLFIDQASGNIGIGTLQPATPLHIVTKTGAEGAGYGNPMLFGQHIEFGATGLWGLKNSYGILHTWDGDSLFVGLKDEGPNRKDAIIVFGDEANDNLRILFAANGSNPPTECLKISGAGGVSVNGAFIPSSGNSEANGVLFPKNPGGGTGDAAWLRYYPRSGEACTLELGTANDPDDHIALMPSGGVGIGTNSPGAKLDILATTNTWGGWFEAIRLSQAAHSAITHPGGGLLFGMHSDRRFYFADTVEGNYIMTIDANPAGGGNVGIGTTVPAFKLDVADRIRLRQGPNGATAGLWLFQSTPNSDRAFIGMAGDNEVGFWGNSGAGWASTVDTTTGTTKLLASSNPLYFTRTWSGLPDGVTNVSEISNDTAAHKTLMIIGNKSAGLGRRVSVWDRFEVNGTFVNNSSIEHKQDVEALTEPDYQALHAKLLATPIYRYRFKSPGIDAKVRLGVISEQSPGEILDETGKFVSFLDYAGFLFAALKAQAQQIERLAARVAAVSP</sequence>
<dbReference type="RefSeq" id="WP_085216709.1">
    <property type="nucleotide sequence ID" value="NZ_FXAM01000003.1"/>
</dbReference>
<dbReference type="Proteomes" id="UP000192923">
    <property type="component" value="Unassembled WGS sequence"/>
</dbReference>
<proteinExistence type="predicted"/>
<dbReference type="EMBL" id="FXAM01000003">
    <property type="protein sequence ID" value="SMF97690.1"/>
    <property type="molecule type" value="Genomic_DNA"/>
</dbReference>